<name>A0A086Y8T2_9RHOB</name>
<evidence type="ECO:0000313" key="1">
    <source>
        <dbReference type="EMBL" id="KFI30682.1"/>
    </source>
</evidence>
<evidence type="ECO:0000313" key="2">
    <source>
        <dbReference type="Proteomes" id="UP000028826"/>
    </source>
</evidence>
<proteinExistence type="predicted"/>
<dbReference type="OrthoDB" id="7770859at2"/>
<dbReference type="RefSeq" id="WP_035708903.1">
    <property type="nucleotide sequence ID" value="NZ_CP035510.1"/>
</dbReference>
<keyword evidence="2" id="KW-1185">Reference proteome</keyword>
<sequence length="201" mass="21925">MKSWSAARLAARTTRRGLKTRLLLWIAARNRETGGIEGIGFWNGDDHQTIAGRPYFGAENLQAVGTLVSEVGLTIRYLDVSFAGVTPEVLQAARGFDLKGAAAELHRVDFDLISDELTGSPERLFKGWIDKSIINTPPVGSSGATVELSLASASRALTRTLTTKYSDASQRLRDANDRFFADAEISAQPMWGARQTGGRRR</sequence>
<reference evidence="1 2" key="1">
    <citation type="submission" date="2014-03" db="EMBL/GenBank/DDBJ databases">
        <title>Genome of Haematobacter massiliensis CCUG 47968.</title>
        <authorList>
            <person name="Wang D."/>
            <person name="Wang G."/>
        </authorList>
    </citation>
    <scope>NUCLEOTIDE SEQUENCE [LARGE SCALE GENOMIC DNA]</scope>
    <source>
        <strain evidence="1 2">CCUG 47968</strain>
    </source>
</reference>
<protein>
    <submittedName>
        <fullName evidence="1">Uncharacterized protein</fullName>
    </submittedName>
</protein>
<accession>A0A086Y8T2</accession>
<dbReference type="EMBL" id="JGYG01000003">
    <property type="protein sequence ID" value="KFI30682.1"/>
    <property type="molecule type" value="Genomic_DNA"/>
</dbReference>
<organism evidence="1 2">
    <name type="scientific">Haematobacter massiliensis</name>
    <dbReference type="NCBI Taxonomy" id="195105"/>
    <lineage>
        <taxon>Bacteria</taxon>
        <taxon>Pseudomonadati</taxon>
        <taxon>Pseudomonadota</taxon>
        <taxon>Alphaproteobacteria</taxon>
        <taxon>Rhodobacterales</taxon>
        <taxon>Paracoccaceae</taxon>
        <taxon>Haematobacter</taxon>
    </lineage>
</organism>
<dbReference type="eggNOG" id="ENOG5032S78">
    <property type="taxonomic scope" value="Bacteria"/>
</dbReference>
<comment type="caution">
    <text evidence="1">The sequence shown here is derived from an EMBL/GenBank/DDBJ whole genome shotgun (WGS) entry which is preliminary data.</text>
</comment>
<dbReference type="STRING" id="195105.CN97_12650"/>
<dbReference type="AlphaFoldDB" id="A0A086Y8T2"/>
<dbReference type="Proteomes" id="UP000028826">
    <property type="component" value="Unassembled WGS sequence"/>
</dbReference>
<gene>
    <name evidence="1" type="ORF">CN97_12650</name>
</gene>